<accession>A0ABS2K095</accession>
<sequence length="102" mass="10872">MSMSRCILTVALVAASALSVGAAYAADGCGPNGWRGTWGHCHFVHPYVQYVPPVVVTAAPQVVYTGTPVAAVPSCPAGYWYGPWGHCRDTPYHGRLPNGEWQ</sequence>
<keyword evidence="1" id="KW-0732">Signal</keyword>
<protein>
    <recommendedName>
        <fullName evidence="4">YXWGXW repeat-containing protein</fullName>
    </recommendedName>
</protein>
<evidence type="ECO:0000313" key="2">
    <source>
        <dbReference type="EMBL" id="MBM7124524.1"/>
    </source>
</evidence>
<dbReference type="InterPro" id="IPR058110">
    <property type="entry name" value="GCG_CRPN_dom"/>
</dbReference>
<reference evidence="2" key="1">
    <citation type="submission" date="2020-10" db="EMBL/GenBank/DDBJ databases">
        <title>Phylogeny of dyella-like bacteria.</title>
        <authorList>
            <person name="Fu J."/>
        </authorList>
    </citation>
    <scope>NUCLEOTIDE SEQUENCE</scope>
    <source>
        <strain evidence="2">DHOC52</strain>
    </source>
</reference>
<proteinExistence type="predicted"/>
<feature type="signal peptide" evidence="1">
    <location>
        <begin position="1"/>
        <end position="25"/>
    </location>
</feature>
<dbReference type="NCBIfam" id="NF047412">
    <property type="entry name" value="sig_GCG_CRPN_rpt"/>
    <property type="match status" value="1"/>
</dbReference>
<comment type="caution">
    <text evidence="2">The sequence shown here is derived from an EMBL/GenBank/DDBJ whole genome shotgun (WGS) entry which is preliminary data.</text>
</comment>
<gene>
    <name evidence="2" type="ORF">ISP19_03955</name>
</gene>
<evidence type="ECO:0000256" key="1">
    <source>
        <dbReference type="SAM" id="SignalP"/>
    </source>
</evidence>
<feature type="chain" id="PRO_5045283911" description="YXWGXW repeat-containing protein" evidence="1">
    <location>
        <begin position="26"/>
        <end position="102"/>
    </location>
</feature>
<name>A0ABS2K095_9GAMM</name>
<dbReference type="Proteomes" id="UP001430149">
    <property type="component" value="Unassembled WGS sequence"/>
</dbReference>
<evidence type="ECO:0008006" key="4">
    <source>
        <dbReference type="Google" id="ProtNLM"/>
    </source>
</evidence>
<dbReference type="EMBL" id="JADIKE010000027">
    <property type="protein sequence ID" value="MBM7124524.1"/>
    <property type="molecule type" value="Genomic_DNA"/>
</dbReference>
<evidence type="ECO:0000313" key="3">
    <source>
        <dbReference type="Proteomes" id="UP001430149"/>
    </source>
</evidence>
<organism evidence="2 3">
    <name type="scientific">Dyella flava</name>
    <dbReference type="NCBI Taxonomy" id="1920170"/>
    <lineage>
        <taxon>Bacteria</taxon>
        <taxon>Pseudomonadati</taxon>
        <taxon>Pseudomonadota</taxon>
        <taxon>Gammaproteobacteria</taxon>
        <taxon>Lysobacterales</taxon>
        <taxon>Rhodanobacteraceae</taxon>
        <taxon>Dyella</taxon>
    </lineage>
</organism>
<keyword evidence="3" id="KW-1185">Reference proteome</keyword>